<evidence type="ECO:0000259" key="1">
    <source>
        <dbReference type="PROSITE" id="PS50097"/>
    </source>
</evidence>
<dbReference type="OrthoDB" id="10059875at2759"/>
<evidence type="ECO:0000313" key="2">
    <source>
        <dbReference type="EMBL" id="KIW61220.1"/>
    </source>
</evidence>
<keyword evidence="3" id="KW-1185">Reference proteome</keyword>
<dbReference type="HOGENOM" id="CLU_1045855_0_0_1"/>
<dbReference type="SUPFAM" id="SSF54695">
    <property type="entry name" value="POZ domain"/>
    <property type="match status" value="1"/>
</dbReference>
<dbReference type="EMBL" id="KN847317">
    <property type="protein sequence ID" value="KIW61220.1"/>
    <property type="molecule type" value="Genomic_DNA"/>
</dbReference>
<dbReference type="InterPro" id="IPR011333">
    <property type="entry name" value="SKP1/BTB/POZ_sf"/>
</dbReference>
<proteinExistence type="predicted"/>
<dbReference type="Proteomes" id="UP000054342">
    <property type="component" value="Unassembled WGS sequence"/>
</dbReference>
<dbReference type="SMART" id="SM00225">
    <property type="entry name" value="BTB"/>
    <property type="match status" value="1"/>
</dbReference>
<dbReference type="InterPro" id="IPR000210">
    <property type="entry name" value="BTB/POZ_dom"/>
</dbReference>
<dbReference type="AlphaFoldDB" id="A0A0D2F2Q1"/>
<dbReference type="PROSITE" id="PS50097">
    <property type="entry name" value="BTB"/>
    <property type="match status" value="1"/>
</dbReference>
<dbReference type="CDD" id="cd18186">
    <property type="entry name" value="BTB_POZ_ZBTB_KLHL-like"/>
    <property type="match status" value="1"/>
</dbReference>
<gene>
    <name evidence="2" type="ORF">PV05_01371</name>
</gene>
<name>A0A0D2F2Q1_9EURO</name>
<organism evidence="2 3">
    <name type="scientific">Exophiala xenobiotica</name>
    <dbReference type="NCBI Taxonomy" id="348802"/>
    <lineage>
        <taxon>Eukaryota</taxon>
        <taxon>Fungi</taxon>
        <taxon>Dikarya</taxon>
        <taxon>Ascomycota</taxon>
        <taxon>Pezizomycotina</taxon>
        <taxon>Eurotiomycetes</taxon>
        <taxon>Chaetothyriomycetidae</taxon>
        <taxon>Chaetothyriales</taxon>
        <taxon>Herpotrichiellaceae</taxon>
        <taxon>Exophiala</taxon>
    </lineage>
</organism>
<dbReference type="Pfam" id="PF00651">
    <property type="entry name" value="BTB"/>
    <property type="match status" value="1"/>
</dbReference>
<feature type="domain" description="BTB" evidence="1">
    <location>
        <begin position="53"/>
        <end position="122"/>
    </location>
</feature>
<evidence type="ECO:0000313" key="3">
    <source>
        <dbReference type="Proteomes" id="UP000054342"/>
    </source>
</evidence>
<dbReference type="RefSeq" id="XP_013321804.1">
    <property type="nucleotide sequence ID" value="XM_013466350.1"/>
</dbReference>
<accession>A0A0D2F2Q1</accession>
<sequence length="281" mass="31259">MSDQTDDCSYAGYNPACNSRSPSYTPNAPGLEAQPGNPWEGHEHFEGAALTSPNITLEVGPIPVLFTAHKAVLTRCKYFVKCLEPGKFEEGVSNRIRLPDECPKDIEKMLGFLYTGKLFRGDSSDSATVHEDILWGPVGDWISYLIQYFFIADRFCVDDMCDQVIEVVQTSIPARAFRWRHLEKLNEAGLRGSNLWQAVLKIIAQGVEGAERQVDLDKLMNDGLASNPEICSDLLREIANLVKQNPSISCCKHSGGWDGWGCNAHKSQSDNYRPYPTGVEL</sequence>
<protein>
    <recommendedName>
        <fullName evidence="1">BTB domain-containing protein</fullName>
    </recommendedName>
</protein>
<reference evidence="2 3" key="1">
    <citation type="submission" date="2015-01" db="EMBL/GenBank/DDBJ databases">
        <title>The Genome Sequence of Exophiala xenobiotica CBS118157.</title>
        <authorList>
            <consortium name="The Broad Institute Genomics Platform"/>
            <person name="Cuomo C."/>
            <person name="de Hoog S."/>
            <person name="Gorbushina A."/>
            <person name="Stielow B."/>
            <person name="Teixiera M."/>
            <person name="Abouelleil A."/>
            <person name="Chapman S.B."/>
            <person name="Priest M."/>
            <person name="Young S.K."/>
            <person name="Wortman J."/>
            <person name="Nusbaum C."/>
            <person name="Birren B."/>
        </authorList>
    </citation>
    <scope>NUCLEOTIDE SEQUENCE [LARGE SCALE GENOMIC DNA]</scope>
    <source>
        <strain evidence="2 3">CBS 118157</strain>
    </source>
</reference>
<dbReference type="PANTHER" id="PTHR47843">
    <property type="entry name" value="BTB DOMAIN-CONTAINING PROTEIN-RELATED"/>
    <property type="match status" value="1"/>
</dbReference>
<dbReference type="Gene3D" id="3.30.710.10">
    <property type="entry name" value="Potassium Channel Kv1.1, Chain A"/>
    <property type="match status" value="1"/>
</dbReference>
<dbReference type="GeneID" id="25323279"/>